<dbReference type="InterPro" id="IPR000971">
    <property type="entry name" value="Globin"/>
</dbReference>
<dbReference type="GO" id="GO:0020037">
    <property type="term" value="F:heme binding"/>
    <property type="evidence" value="ECO:0007669"/>
    <property type="project" value="InterPro"/>
</dbReference>
<dbReference type="Proteomes" id="UP000070501">
    <property type="component" value="Unassembled WGS sequence"/>
</dbReference>
<dbReference type="GO" id="GO:0046872">
    <property type="term" value="F:metal ion binding"/>
    <property type="evidence" value="ECO:0007669"/>
    <property type="project" value="UniProtKB-KW"/>
</dbReference>
<dbReference type="PROSITE" id="PS01033">
    <property type="entry name" value="GLOBIN"/>
    <property type="match status" value="1"/>
</dbReference>
<gene>
    <name evidence="13" type="ORF">Micbo1qcDRAFT_162717</name>
</gene>
<sequence>MSLTYEQTRLIRATVPIIRQDGERISTLFYTNMIRDHPGMHAYFNPVSMQTGHQPRAFTRMMLAFASSIHDISGLVARMEKVAQKHASLSITPELYDIVGTYLLQAFGEVLGPHCWNDATRTAWERAYAVMAGMLTRREEFIYRDFGSWVGWRRFVVSRRWVELAGTESGEGDTVTFEVRPEDGRKLPPFQPGQYVSLRVSGVPGRDHPQLRQYYLCGDPAASSSTYRFTVKRDASREAENYSELSQHGSRDFRSTPRSTSSSMAAVAPSSPSGSRRPSPNRVRHRGGSSISSADSPGSSIRPESPPTSDSSLVSSPKSTARVQPGVVSSMLIDQVREGGVLELTHPAGEFTLEPATSETPIVLISAGVGAAPLLSMLKTLLPSSTSAAGGLARQHPLQQNPHCPTPSTTSSASSTTSFQREVNSNPYTPQAPPQPTRPVSWVHGSRQQPLYAAQVRELVKENPDRLRATFFKTRLADSELLSYTLDFATDLNLGRVRPVEDLYLSSGRGSQAEYYVCGPQRFLVEVQKYLDANRVDPGRVRYGMLSIGVMEKKD</sequence>
<dbReference type="EC" id="1.14.12.17" evidence="2"/>
<evidence type="ECO:0000259" key="12">
    <source>
        <dbReference type="PROSITE" id="PS51384"/>
    </source>
</evidence>
<feature type="compositionally biased region" description="Low complexity" evidence="10">
    <location>
        <begin position="288"/>
        <end position="300"/>
    </location>
</feature>
<feature type="region of interest" description="Disordered" evidence="10">
    <location>
        <begin position="387"/>
        <end position="444"/>
    </location>
</feature>
<dbReference type="EMBL" id="KQ964249">
    <property type="protein sequence ID" value="KXJ92436.1"/>
    <property type="molecule type" value="Genomic_DNA"/>
</dbReference>
<feature type="compositionally biased region" description="Low complexity" evidence="10">
    <location>
        <begin position="307"/>
        <end position="319"/>
    </location>
</feature>
<evidence type="ECO:0000256" key="10">
    <source>
        <dbReference type="SAM" id="MobiDB-lite"/>
    </source>
</evidence>
<protein>
    <recommendedName>
        <fullName evidence="2">nitric oxide dioxygenase</fullName>
        <ecNumber evidence="2">1.14.12.17</ecNumber>
    </recommendedName>
</protein>
<dbReference type="AlphaFoldDB" id="A0A136J614"/>
<organism evidence="13 14">
    <name type="scientific">Microdochium bolleyi</name>
    <dbReference type="NCBI Taxonomy" id="196109"/>
    <lineage>
        <taxon>Eukaryota</taxon>
        <taxon>Fungi</taxon>
        <taxon>Dikarya</taxon>
        <taxon>Ascomycota</taxon>
        <taxon>Pezizomycotina</taxon>
        <taxon>Sordariomycetes</taxon>
        <taxon>Xylariomycetidae</taxon>
        <taxon>Xylariales</taxon>
        <taxon>Microdochiaceae</taxon>
        <taxon>Microdochium</taxon>
    </lineage>
</organism>
<accession>A0A136J614</accession>
<dbReference type="InterPro" id="IPR017927">
    <property type="entry name" value="FAD-bd_FR_type"/>
</dbReference>
<keyword evidence="6" id="KW-0408">Iron</keyword>
<evidence type="ECO:0000256" key="2">
    <source>
        <dbReference type="ARBA" id="ARBA00012229"/>
    </source>
</evidence>
<name>A0A136J614_9PEZI</name>
<evidence type="ECO:0000256" key="3">
    <source>
        <dbReference type="ARBA" id="ARBA00022575"/>
    </source>
</evidence>
<dbReference type="Gene3D" id="2.40.30.10">
    <property type="entry name" value="Translation factors"/>
    <property type="match status" value="2"/>
</dbReference>
<evidence type="ECO:0000256" key="7">
    <source>
        <dbReference type="ARBA" id="ARBA00023027"/>
    </source>
</evidence>
<dbReference type="PROSITE" id="PS51384">
    <property type="entry name" value="FAD_FR"/>
    <property type="match status" value="1"/>
</dbReference>
<evidence type="ECO:0000313" key="13">
    <source>
        <dbReference type="EMBL" id="KXJ92436.1"/>
    </source>
</evidence>
<dbReference type="GO" id="GO:0009636">
    <property type="term" value="P:response to toxic substance"/>
    <property type="evidence" value="ECO:0007669"/>
    <property type="project" value="UniProtKB-KW"/>
</dbReference>
<dbReference type="InterPro" id="IPR012292">
    <property type="entry name" value="Globin/Proto"/>
</dbReference>
<dbReference type="GO" id="GO:0071500">
    <property type="term" value="P:cellular response to nitrosative stress"/>
    <property type="evidence" value="ECO:0007669"/>
    <property type="project" value="TreeGrafter"/>
</dbReference>
<dbReference type="Gene3D" id="1.10.490.10">
    <property type="entry name" value="Globins"/>
    <property type="match status" value="1"/>
</dbReference>
<keyword evidence="4" id="KW-0349">Heme</keyword>
<dbReference type="InParanoid" id="A0A136J614"/>
<evidence type="ECO:0000313" key="14">
    <source>
        <dbReference type="Proteomes" id="UP000070501"/>
    </source>
</evidence>
<keyword evidence="3" id="KW-0216">Detoxification</keyword>
<dbReference type="SUPFAM" id="SSF63380">
    <property type="entry name" value="Riboflavin synthase domain-like"/>
    <property type="match status" value="1"/>
</dbReference>
<dbReference type="InterPro" id="IPR009050">
    <property type="entry name" value="Globin-like_sf"/>
</dbReference>
<evidence type="ECO:0000256" key="4">
    <source>
        <dbReference type="ARBA" id="ARBA00022617"/>
    </source>
</evidence>
<evidence type="ECO:0000256" key="8">
    <source>
        <dbReference type="ARBA" id="ARBA00048649"/>
    </source>
</evidence>
<evidence type="ECO:0000256" key="9">
    <source>
        <dbReference type="ARBA" id="ARBA00049433"/>
    </source>
</evidence>
<feature type="domain" description="Globin" evidence="11">
    <location>
        <begin position="2"/>
        <end position="140"/>
    </location>
</feature>
<dbReference type="OrthoDB" id="436496at2759"/>
<keyword evidence="7" id="KW-0520">NAD</keyword>
<comment type="catalytic activity">
    <reaction evidence="8">
        <text>2 nitric oxide + NADH + 2 O2 = 2 nitrate + NAD(+) + H(+)</text>
        <dbReference type="Rhea" id="RHEA:19469"/>
        <dbReference type="ChEBI" id="CHEBI:15378"/>
        <dbReference type="ChEBI" id="CHEBI:15379"/>
        <dbReference type="ChEBI" id="CHEBI:16480"/>
        <dbReference type="ChEBI" id="CHEBI:17632"/>
        <dbReference type="ChEBI" id="CHEBI:57540"/>
        <dbReference type="ChEBI" id="CHEBI:57945"/>
        <dbReference type="EC" id="1.14.12.17"/>
    </reaction>
</comment>
<evidence type="ECO:0000256" key="6">
    <source>
        <dbReference type="ARBA" id="ARBA00023004"/>
    </source>
</evidence>
<dbReference type="PANTHER" id="PTHR43396:SF3">
    <property type="entry name" value="FLAVOHEMOPROTEIN"/>
    <property type="match status" value="1"/>
</dbReference>
<dbReference type="GO" id="GO:0071949">
    <property type="term" value="F:FAD binding"/>
    <property type="evidence" value="ECO:0007669"/>
    <property type="project" value="TreeGrafter"/>
</dbReference>
<evidence type="ECO:0000259" key="11">
    <source>
        <dbReference type="PROSITE" id="PS01033"/>
    </source>
</evidence>
<keyword evidence="5" id="KW-0479">Metal-binding</keyword>
<dbReference type="GO" id="GO:0046210">
    <property type="term" value="P:nitric oxide catabolic process"/>
    <property type="evidence" value="ECO:0007669"/>
    <property type="project" value="TreeGrafter"/>
</dbReference>
<dbReference type="PANTHER" id="PTHR43396">
    <property type="entry name" value="FLAVOHEMOPROTEIN"/>
    <property type="match status" value="1"/>
</dbReference>
<dbReference type="GO" id="GO:0008941">
    <property type="term" value="F:nitric oxide dioxygenase NAD(P)H activity"/>
    <property type="evidence" value="ECO:0007669"/>
    <property type="project" value="UniProtKB-EC"/>
</dbReference>
<feature type="compositionally biased region" description="Low complexity" evidence="10">
    <location>
        <begin position="406"/>
        <end position="418"/>
    </location>
</feature>
<feature type="compositionally biased region" description="Polar residues" evidence="10">
    <location>
        <begin position="419"/>
        <end position="429"/>
    </location>
</feature>
<dbReference type="GO" id="GO:0019825">
    <property type="term" value="F:oxygen binding"/>
    <property type="evidence" value="ECO:0007669"/>
    <property type="project" value="InterPro"/>
</dbReference>
<feature type="domain" description="FAD-binding FR-type" evidence="12">
    <location>
        <begin position="150"/>
        <end position="354"/>
    </location>
</feature>
<evidence type="ECO:0000256" key="1">
    <source>
        <dbReference type="ARBA" id="ARBA00006401"/>
    </source>
</evidence>
<feature type="region of interest" description="Disordered" evidence="10">
    <location>
        <begin position="239"/>
        <end position="322"/>
    </location>
</feature>
<dbReference type="SUPFAM" id="SSF46458">
    <property type="entry name" value="Globin-like"/>
    <property type="match status" value="1"/>
</dbReference>
<keyword evidence="14" id="KW-1185">Reference proteome</keyword>
<dbReference type="Gene3D" id="3.40.50.80">
    <property type="entry name" value="Nucleotide-binding domain of ferredoxin-NADP reductase (FNR) module"/>
    <property type="match status" value="1"/>
</dbReference>
<feature type="compositionally biased region" description="Low complexity" evidence="10">
    <location>
        <begin position="259"/>
        <end position="281"/>
    </location>
</feature>
<dbReference type="InterPro" id="IPR017938">
    <property type="entry name" value="Riboflavin_synthase-like_b-brl"/>
</dbReference>
<comment type="catalytic activity">
    <reaction evidence="9">
        <text>2 nitric oxide + NADPH + 2 O2 = 2 nitrate + NADP(+) + H(+)</text>
        <dbReference type="Rhea" id="RHEA:19465"/>
        <dbReference type="ChEBI" id="CHEBI:15378"/>
        <dbReference type="ChEBI" id="CHEBI:15379"/>
        <dbReference type="ChEBI" id="CHEBI:16480"/>
        <dbReference type="ChEBI" id="CHEBI:17632"/>
        <dbReference type="ChEBI" id="CHEBI:57783"/>
        <dbReference type="ChEBI" id="CHEBI:58349"/>
        <dbReference type="EC" id="1.14.12.17"/>
    </reaction>
</comment>
<dbReference type="STRING" id="196109.A0A136J614"/>
<dbReference type="Pfam" id="PF00042">
    <property type="entry name" value="Globin"/>
    <property type="match status" value="1"/>
</dbReference>
<evidence type="ECO:0000256" key="5">
    <source>
        <dbReference type="ARBA" id="ARBA00022723"/>
    </source>
</evidence>
<reference evidence="14" key="1">
    <citation type="submission" date="2016-02" db="EMBL/GenBank/DDBJ databases">
        <title>Draft genome sequence of Microdochium bolleyi, a fungal endophyte of beachgrass.</title>
        <authorList>
            <consortium name="DOE Joint Genome Institute"/>
            <person name="David A.S."/>
            <person name="May G."/>
            <person name="Haridas S."/>
            <person name="Lim J."/>
            <person name="Wang M."/>
            <person name="Labutti K."/>
            <person name="Lipzen A."/>
            <person name="Barry K."/>
            <person name="Grigoriev I.V."/>
        </authorList>
    </citation>
    <scope>NUCLEOTIDE SEQUENCE [LARGE SCALE GENOMIC DNA]</scope>
    <source>
        <strain evidence="14">J235TASD1</strain>
    </source>
</reference>
<dbReference type="InterPro" id="IPR039261">
    <property type="entry name" value="FNR_nucleotide-bd"/>
</dbReference>
<comment type="similarity">
    <text evidence="1">In the C-terminal section; belongs to the flavoprotein pyridine nucleotide cytochrome reductase family.</text>
</comment>
<dbReference type="SUPFAM" id="SSF52343">
    <property type="entry name" value="Ferredoxin reductase-like, C-terminal NADP-linked domain"/>
    <property type="match status" value="1"/>
</dbReference>
<proteinExistence type="inferred from homology"/>